<dbReference type="GO" id="GO:0015184">
    <property type="term" value="F:L-cystine transmembrane transporter activity"/>
    <property type="evidence" value="ECO:0007669"/>
    <property type="project" value="TreeGrafter"/>
</dbReference>
<evidence type="ECO:0008006" key="14">
    <source>
        <dbReference type="Google" id="ProtNLM"/>
    </source>
</evidence>
<dbReference type="InterPro" id="IPR006603">
    <property type="entry name" value="PQ-loop_rpt"/>
</dbReference>
<keyword evidence="4 11" id="KW-0812">Transmembrane</keyword>
<keyword evidence="6" id="KW-0769">Symport</keyword>
<keyword evidence="9" id="KW-0458">Lysosome</keyword>
<accession>A0AA88GRY3</accession>
<dbReference type="GO" id="GO:0005765">
    <property type="term" value="C:lysosomal membrane"/>
    <property type="evidence" value="ECO:0007669"/>
    <property type="project" value="UniProtKB-SubCell"/>
</dbReference>
<evidence type="ECO:0000256" key="9">
    <source>
        <dbReference type="ARBA" id="ARBA00023228"/>
    </source>
</evidence>
<dbReference type="GO" id="GO:0015293">
    <property type="term" value="F:symporter activity"/>
    <property type="evidence" value="ECO:0007669"/>
    <property type="project" value="UniProtKB-KW"/>
</dbReference>
<dbReference type="EMBL" id="PYSW02000017">
    <property type="protein sequence ID" value="KAG2385937.1"/>
    <property type="molecule type" value="Genomic_DNA"/>
</dbReference>
<feature type="transmembrane region" description="Helical" evidence="11">
    <location>
        <begin position="221"/>
        <end position="240"/>
    </location>
</feature>
<dbReference type="RefSeq" id="XP_044549930.1">
    <property type="nucleotide sequence ID" value="XM_044692575.1"/>
</dbReference>
<proteinExistence type="inferred from homology"/>
<comment type="subcellular location">
    <subcellularLocation>
        <location evidence="1">Lysosome membrane</location>
        <topology evidence="1">Multi-pass membrane protein</topology>
    </subcellularLocation>
</comment>
<dbReference type="Pfam" id="PF04193">
    <property type="entry name" value="PQ-loop"/>
    <property type="match status" value="2"/>
</dbReference>
<evidence type="ECO:0000256" key="7">
    <source>
        <dbReference type="ARBA" id="ARBA00022989"/>
    </source>
</evidence>
<evidence type="ECO:0000256" key="6">
    <source>
        <dbReference type="ARBA" id="ARBA00022847"/>
    </source>
</evidence>
<comment type="similarity">
    <text evidence="2">Belongs to the cystinosin family.</text>
</comment>
<evidence type="ECO:0000256" key="3">
    <source>
        <dbReference type="ARBA" id="ARBA00022448"/>
    </source>
</evidence>
<feature type="transmembrane region" description="Helical" evidence="11">
    <location>
        <begin position="177"/>
        <end position="201"/>
    </location>
</feature>
<feature type="transmembrane region" description="Helical" evidence="11">
    <location>
        <begin position="89"/>
        <end position="109"/>
    </location>
</feature>
<dbReference type="GeneID" id="68095541"/>
<sequence>MTILSEGLSIFSKVVGWSYFAAWSLSFYPQVFLNWWTKSVVGLSFDFLMLNIIGHSSYMVFNSVLFWNPELEEQYRIYHGKADVQINDVVFSIHAVTLTAITIFQTLIYERGGQTLSVLARSIALTIMLSICVAVFLALGHRIMWVDFLKYLGIVKLIITTIKYIPQAFINWKRKLTIGWSIGNILLDFSGGVLSIFQMIIDGINTGDWSPFYGDFVKTGLGFLSIGFDIVFIVQHYILYRKNNQKYYAELKQQPSVWVGIWTSITTKVKTVFRRKDAYSVLEEEHPETKTIGETNPLISDGIYYNKTSSSIQRL</sequence>
<dbReference type="FunFam" id="1.20.1280.290:FF:000016">
    <property type="entry name" value="Cystinosin homolog"/>
    <property type="match status" value="1"/>
</dbReference>
<keyword evidence="5" id="KW-0677">Repeat</keyword>
<evidence type="ECO:0000256" key="4">
    <source>
        <dbReference type="ARBA" id="ARBA00022692"/>
    </source>
</evidence>
<keyword evidence="3" id="KW-0813">Transport</keyword>
<evidence type="ECO:0000256" key="11">
    <source>
        <dbReference type="SAM" id="Phobius"/>
    </source>
</evidence>
<dbReference type="InterPro" id="IPR005282">
    <property type="entry name" value="LC_transporter"/>
</dbReference>
<reference evidence="12 13" key="1">
    <citation type="journal article" date="2018" name="BMC Genomics">
        <title>The genome of Naegleria lovaniensis, the basis for a comparative approach to unravel pathogenicity factors of the human pathogenic amoeba N. fowleri.</title>
        <authorList>
            <person name="Liechti N."/>
            <person name="Schurch N."/>
            <person name="Bruggmann R."/>
            <person name="Wittwer M."/>
        </authorList>
    </citation>
    <scope>NUCLEOTIDE SEQUENCE [LARGE SCALE GENOMIC DNA]</scope>
    <source>
        <strain evidence="12 13">ATCC 30569</strain>
    </source>
</reference>
<dbReference type="SMART" id="SM00679">
    <property type="entry name" value="CTNS"/>
    <property type="match status" value="2"/>
</dbReference>
<gene>
    <name evidence="12" type="ORF">C9374_003086</name>
</gene>
<dbReference type="PANTHER" id="PTHR13131:SF5">
    <property type="entry name" value="CYSTINOSIN"/>
    <property type="match status" value="1"/>
</dbReference>
<evidence type="ECO:0000313" key="12">
    <source>
        <dbReference type="EMBL" id="KAG2385937.1"/>
    </source>
</evidence>
<evidence type="ECO:0000256" key="1">
    <source>
        <dbReference type="ARBA" id="ARBA00004155"/>
    </source>
</evidence>
<feature type="transmembrane region" description="Helical" evidence="11">
    <location>
        <begin position="118"/>
        <end position="139"/>
    </location>
</feature>
<evidence type="ECO:0000256" key="8">
    <source>
        <dbReference type="ARBA" id="ARBA00023136"/>
    </source>
</evidence>
<organism evidence="12 13">
    <name type="scientific">Naegleria lovaniensis</name>
    <name type="common">Amoeba</name>
    <dbReference type="NCBI Taxonomy" id="51637"/>
    <lineage>
        <taxon>Eukaryota</taxon>
        <taxon>Discoba</taxon>
        <taxon>Heterolobosea</taxon>
        <taxon>Tetramitia</taxon>
        <taxon>Eutetramitia</taxon>
        <taxon>Vahlkampfiidae</taxon>
        <taxon>Naegleria</taxon>
    </lineage>
</organism>
<keyword evidence="8 11" id="KW-0472">Membrane</keyword>
<dbReference type="Proteomes" id="UP000816034">
    <property type="component" value="Unassembled WGS sequence"/>
</dbReference>
<dbReference type="NCBIfam" id="TIGR00951">
    <property type="entry name" value="2A43"/>
    <property type="match status" value="1"/>
</dbReference>
<comment type="caution">
    <text evidence="12">The sequence shown here is derived from an EMBL/GenBank/DDBJ whole genome shotgun (WGS) entry which is preliminary data.</text>
</comment>
<name>A0AA88GRY3_NAELO</name>
<dbReference type="PANTHER" id="PTHR13131">
    <property type="entry name" value="CYSTINOSIN"/>
    <property type="match status" value="1"/>
</dbReference>
<evidence type="ECO:0000256" key="2">
    <source>
        <dbReference type="ARBA" id="ARBA00006855"/>
    </source>
</evidence>
<dbReference type="Gene3D" id="1.20.1280.290">
    <property type="match status" value="2"/>
</dbReference>
<evidence type="ECO:0000256" key="5">
    <source>
        <dbReference type="ARBA" id="ARBA00022737"/>
    </source>
</evidence>
<feature type="transmembrane region" description="Helical" evidence="11">
    <location>
        <begin position="48"/>
        <end position="69"/>
    </location>
</feature>
<keyword evidence="13" id="KW-1185">Reference proteome</keyword>
<evidence type="ECO:0000256" key="10">
    <source>
        <dbReference type="ARBA" id="ARBA00048473"/>
    </source>
</evidence>
<evidence type="ECO:0000313" key="13">
    <source>
        <dbReference type="Proteomes" id="UP000816034"/>
    </source>
</evidence>
<keyword evidence="7 11" id="KW-1133">Transmembrane helix</keyword>
<comment type="catalytic activity">
    <reaction evidence="10">
        <text>L-cystine(out) + H(+)(out) = L-cystine(in) + H(+)(in)</text>
        <dbReference type="Rhea" id="RHEA:66172"/>
        <dbReference type="ChEBI" id="CHEBI:15378"/>
        <dbReference type="ChEBI" id="CHEBI:35491"/>
    </reaction>
    <physiologicalReaction direction="left-to-right" evidence="10">
        <dbReference type="Rhea" id="RHEA:66173"/>
    </physiologicalReaction>
</comment>
<feature type="transmembrane region" description="Helical" evidence="11">
    <location>
        <begin position="17"/>
        <end position="36"/>
    </location>
</feature>
<dbReference type="AlphaFoldDB" id="A0AA88GRY3"/>
<protein>
    <recommendedName>
        <fullName evidence="14">Cystinosin</fullName>
    </recommendedName>
</protein>